<name>A0A8S5TAM2_9CAUD</name>
<dbReference type="EMBL" id="BK032787">
    <property type="protein sequence ID" value="DAF60373.1"/>
    <property type="molecule type" value="Genomic_DNA"/>
</dbReference>
<accession>A0A8S5TAM2</accession>
<reference evidence="1" key="1">
    <citation type="journal article" date="2021" name="Proc. Natl. Acad. Sci. U.S.A.">
        <title>A Catalog of Tens of Thousands of Viruses from Human Metagenomes Reveals Hidden Associations with Chronic Diseases.</title>
        <authorList>
            <person name="Tisza M.J."/>
            <person name="Buck C.B."/>
        </authorList>
    </citation>
    <scope>NUCLEOTIDE SEQUENCE</scope>
    <source>
        <strain evidence="1">CtwuP1</strain>
    </source>
</reference>
<evidence type="ECO:0000313" key="1">
    <source>
        <dbReference type="EMBL" id="DAF60373.1"/>
    </source>
</evidence>
<organism evidence="1">
    <name type="scientific">Siphoviridae sp. ctwuP1</name>
    <dbReference type="NCBI Taxonomy" id="2827972"/>
    <lineage>
        <taxon>Viruses</taxon>
        <taxon>Duplodnaviria</taxon>
        <taxon>Heunggongvirae</taxon>
        <taxon>Uroviricota</taxon>
        <taxon>Caudoviricetes</taxon>
    </lineage>
</organism>
<sequence length="125" mass="14611">MSFEEEKDELYWVIVNDPKLPPEELAKHQKELSEAEAGLYVKVYELLDGQKVVVKKCSDSIYALWDWPVAINEKAQDAYYAIEQDPVFGAWHNNRKGFDKAWEEGWANQSEITLAKEFFQIIKQL</sequence>
<proteinExistence type="predicted"/>
<protein>
    <submittedName>
        <fullName evidence="1">Uncharacterized protein</fullName>
    </submittedName>
</protein>